<accession>A0A518C0Q2</accession>
<dbReference type="AlphaFoldDB" id="A0A518C0Q2"/>
<keyword evidence="3" id="KW-1185">Reference proteome</keyword>
<name>A0A518C0Q2_9BACT</name>
<gene>
    <name evidence="2" type="ORF">Pan265_26620</name>
</gene>
<feature type="transmembrane region" description="Helical" evidence="1">
    <location>
        <begin position="107"/>
        <end position="128"/>
    </location>
</feature>
<evidence type="ECO:0000313" key="3">
    <source>
        <dbReference type="Proteomes" id="UP000320386"/>
    </source>
</evidence>
<reference evidence="2 3" key="1">
    <citation type="submission" date="2019-02" db="EMBL/GenBank/DDBJ databases">
        <title>Deep-cultivation of Planctomycetes and their phenomic and genomic characterization uncovers novel biology.</title>
        <authorList>
            <person name="Wiegand S."/>
            <person name="Jogler M."/>
            <person name="Boedeker C."/>
            <person name="Pinto D."/>
            <person name="Vollmers J."/>
            <person name="Rivas-Marin E."/>
            <person name="Kohn T."/>
            <person name="Peeters S.H."/>
            <person name="Heuer A."/>
            <person name="Rast P."/>
            <person name="Oberbeckmann S."/>
            <person name="Bunk B."/>
            <person name="Jeske O."/>
            <person name="Meyerdierks A."/>
            <person name="Storesund J.E."/>
            <person name="Kallscheuer N."/>
            <person name="Luecker S."/>
            <person name="Lage O.M."/>
            <person name="Pohl T."/>
            <person name="Merkel B.J."/>
            <person name="Hornburger P."/>
            <person name="Mueller R.-W."/>
            <person name="Bruemmer F."/>
            <person name="Labrenz M."/>
            <person name="Spormann A.M."/>
            <person name="Op den Camp H."/>
            <person name="Overmann J."/>
            <person name="Amann R."/>
            <person name="Jetten M.S.M."/>
            <person name="Mascher T."/>
            <person name="Medema M.H."/>
            <person name="Devos D.P."/>
            <person name="Kaster A.-K."/>
            <person name="Ovreas L."/>
            <person name="Rohde M."/>
            <person name="Galperin M.Y."/>
            <person name="Jogler C."/>
        </authorList>
    </citation>
    <scope>NUCLEOTIDE SEQUENCE [LARGE SCALE GENOMIC DNA]</scope>
    <source>
        <strain evidence="2 3">Pan265</strain>
    </source>
</reference>
<proteinExistence type="predicted"/>
<dbReference type="Proteomes" id="UP000320386">
    <property type="component" value="Chromosome"/>
</dbReference>
<dbReference type="KEGG" id="mcad:Pan265_26620"/>
<keyword evidence="1" id="KW-0812">Transmembrane</keyword>
<evidence type="ECO:0000313" key="2">
    <source>
        <dbReference type="EMBL" id="QDU72788.1"/>
    </source>
</evidence>
<organism evidence="2 3">
    <name type="scientific">Mucisphaera calidilacus</name>
    <dbReference type="NCBI Taxonomy" id="2527982"/>
    <lineage>
        <taxon>Bacteria</taxon>
        <taxon>Pseudomonadati</taxon>
        <taxon>Planctomycetota</taxon>
        <taxon>Phycisphaerae</taxon>
        <taxon>Phycisphaerales</taxon>
        <taxon>Phycisphaeraceae</taxon>
        <taxon>Mucisphaera</taxon>
    </lineage>
</organism>
<keyword evidence="1" id="KW-0472">Membrane</keyword>
<evidence type="ECO:0000256" key="1">
    <source>
        <dbReference type="SAM" id="Phobius"/>
    </source>
</evidence>
<dbReference type="EMBL" id="CP036280">
    <property type="protein sequence ID" value="QDU72788.1"/>
    <property type="molecule type" value="Genomic_DNA"/>
</dbReference>
<keyword evidence="1" id="KW-1133">Transmembrane helix</keyword>
<sequence>MIGVGLFLAFWEFCVSITVRSPHSGVPVTVRTEDVGRALRDESGRVFYVVAKSEGEGHYGSRVRGGSEADEARSAGWDAGEALPAVAEGGEGGVVHDARGVQRRSGVGVWVVVLVVVAGLAAGGWWLWRSGVLAGGEAEPVGDVPAAEVSP</sequence>
<protein>
    <submittedName>
        <fullName evidence="2">Uncharacterized protein</fullName>
    </submittedName>
</protein>